<dbReference type="Pfam" id="PF01261">
    <property type="entry name" value="AP_endonuc_2"/>
    <property type="match status" value="1"/>
</dbReference>
<dbReference type="AlphaFoldDB" id="A0A6A9UXD2"/>
<dbReference type="PANTHER" id="PTHR12110">
    <property type="entry name" value="HYDROXYPYRUVATE ISOMERASE"/>
    <property type="match status" value="1"/>
</dbReference>
<evidence type="ECO:0000313" key="3">
    <source>
        <dbReference type="Proteomes" id="UP000435304"/>
    </source>
</evidence>
<reference evidence="2 3" key="1">
    <citation type="submission" date="2019-12" db="EMBL/GenBank/DDBJ databases">
        <title>Auraticoccus cholistani sp. nov., an actinomycete isolated from soil of Cholistan desert.</title>
        <authorList>
            <person name="Cheema M.T."/>
        </authorList>
    </citation>
    <scope>NUCLEOTIDE SEQUENCE [LARGE SCALE GENOMIC DNA]</scope>
    <source>
        <strain evidence="2 3">F435</strain>
    </source>
</reference>
<dbReference type="Gene3D" id="3.20.20.150">
    <property type="entry name" value="Divalent-metal-dependent TIM barrel enzymes"/>
    <property type="match status" value="1"/>
</dbReference>
<dbReference type="InterPro" id="IPR036237">
    <property type="entry name" value="Xyl_isomerase-like_sf"/>
</dbReference>
<dbReference type="PANTHER" id="PTHR12110:SF41">
    <property type="entry name" value="INOSOSE DEHYDRATASE"/>
    <property type="match status" value="1"/>
</dbReference>
<organism evidence="2 3">
    <name type="scientific">Auraticoccus cholistanensis</name>
    <dbReference type="NCBI Taxonomy" id="2656650"/>
    <lineage>
        <taxon>Bacteria</taxon>
        <taxon>Bacillati</taxon>
        <taxon>Actinomycetota</taxon>
        <taxon>Actinomycetes</taxon>
        <taxon>Propionibacteriales</taxon>
        <taxon>Propionibacteriaceae</taxon>
        <taxon>Auraticoccus</taxon>
    </lineage>
</organism>
<dbReference type="InterPro" id="IPR013022">
    <property type="entry name" value="Xyl_isomerase-like_TIM-brl"/>
</dbReference>
<evidence type="ECO:0000259" key="1">
    <source>
        <dbReference type="Pfam" id="PF01261"/>
    </source>
</evidence>
<feature type="domain" description="Xylose isomerase-like TIM barrel" evidence="1">
    <location>
        <begin position="70"/>
        <end position="211"/>
    </location>
</feature>
<evidence type="ECO:0000313" key="2">
    <source>
        <dbReference type="EMBL" id="MVA76302.1"/>
    </source>
</evidence>
<name>A0A6A9UXD2_9ACTN</name>
<accession>A0A6A9UXD2</accession>
<dbReference type="RefSeq" id="WP_331714622.1">
    <property type="nucleotide sequence ID" value="NZ_WPCU01000005.1"/>
</dbReference>
<dbReference type="SUPFAM" id="SSF51658">
    <property type="entry name" value="Xylose isomerase-like"/>
    <property type="match status" value="1"/>
</dbReference>
<dbReference type="InterPro" id="IPR050312">
    <property type="entry name" value="IolE/XylAMocC-like"/>
</dbReference>
<dbReference type="Proteomes" id="UP000435304">
    <property type="component" value="Unassembled WGS sequence"/>
</dbReference>
<gene>
    <name evidence="2" type="ORF">GC722_09735</name>
</gene>
<sequence length="251" mass="26534">MNLSVQLYTVREAAREDLPGTLARLAELGLTRVEPFDLLGFGPALADALQSSGLTAPTTHQGFIGRPENELDQLFATASSMGIGTVIDPHVPTERWQSTEDVAATAEALNAASRIAVNHGVTVGYHNHAHEIASRLEGVTALEYFAGLLADDVVLEVDAYWVAVGGEDPLALIERLGSRVVAVHVKDGPGTAEVKDQVAVGQGSQPIAELVAATPGALHVIELDDCRGDRFQAVADSVAFLQQLADQQDAR</sequence>
<keyword evidence="3" id="KW-1185">Reference proteome</keyword>
<proteinExistence type="predicted"/>
<dbReference type="EMBL" id="WPCU01000005">
    <property type="protein sequence ID" value="MVA76302.1"/>
    <property type="molecule type" value="Genomic_DNA"/>
</dbReference>
<protein>
    <submittedName>
        <fullName evidence="2">TIM barrel protein</fullName>
    </submittedName>
</protein>
<comment type="caution">
    <text evidence="2">The sequence shown here is derived from an EMBL/GenBank/DDBJ whole genome shotgun (WGS) entry which is preliminary data.</text>
</comment>